<dbReference type="InterPro" id="IPR038653">
    <property type="entry name" value="Put_CMD_sf"/>
</dbReference>
<dbReference type="Pfam" id="PF13944">
    <property type="entry name" value="Calycin_like"/>
    <property type="match status" value="1"/>
</dbReference>
<dbReference type="PROSITE" id="PS51257">
    <property type="entry name" value="PROKAR_LIPOPROTEIN"/>
    <property type="match status" value="1"/>
</dbReference>
<reference evidence="4 5" key="1">
    <citation type="journal article" date="2016" name="BMC Genomics">
        <title>Type VI secretion systems of human gut Bacteroidales segregate into three genetic architectures, two of which are contained on mobile genetic elements.</title>
        <authorList>
            <person name="Coyne M.J."/>
            <person name="Roelofs K.G."/>
            <person name="Comstock L.E."/>
        </authorList>
    </citation>
    <scope>NUCLEOTIDE SEQUENCE [LARGE SCALE GENOMIC DNA]</scope>
    <source>
        <strain evidence="4 5">CL09T03C01</strain>
    </source>
</reference>
<feature type="chain" id="PRO_5007131045" evidence="1">
    <location>
        <begin position="20"/>
        <end position="511"/>
    </location>
</feature>
<dbReference type="AlphaFoldDB" id="A0A108TB64"/>
<dbReference type="Proteomes" id="UP000056419">
    <property type="component" value="Unassembled WGS sequence"/>
</dbReference>
<protein>
    <submittedName>
        <fullName evidence="4">Putative carbohydrate metabolism domain protein</fullName>
    </submittedName>
</protein>
<dbReference type="RefSeq" id="WP_060385422.1">
    <property type="nucleotide sequence ID" value="NZ_LRGC01000003.1"/>
</dbReference>
<feature type="domain" description="Putative carbohydrate metabolism" evidence="2">
    <location>
        <begin position="267"/>
        <end position="509"/>
    </location>
</feature>
<organism evidence="4 5">
    <name type="scientific">Bacteroides stercoris</name>
    <dbReference type="NCBI Taxonomy" id="46506"/>
    <lineage>
        <taxon>Bacteria</taxon>
        <taxon>Pseudomonadati</taxon>
        <taxon>Bacteroidota</taxon>
        <taxon>Bacteroidia</taxon>
        <taxon>Bacteroidales</taxon>
        <taxon>Bacteroidaceae</taxon>
        <taxon>Bacteroides</taxon>
    </lineage>
</organism>
<feature type="domain" description="Lipocalin-like" evidence="3">
    <location>
        <begin position="39"/>
        <end position="158"/>
    </location>
</feature>
<feature type="signal peptide" evidence="1">
    <location>
        <begin position="1"/>
        <end position="19"/>
    </location>
</feature>
<dbReference type="Gene3D" id="2.40.128.350">
    <property type="match status" value="1"/>
</dbReference>
<dbReference type="EMBL" id="LRGC01000003">
    <property type="protein sequence ID" value="KWR56642.1"/>
    <property type="molecule type" value="Genomic_DNA"/>
</dbReference>
<sequence length="511" mass="55550" precursor="true">MKKNLFYLFALICSMSLFTACSDDDEAPDYSKVIESEMAGNYKGTLDIKLDGNPIASDMPKNITISKAGNSAINLLLADFTLMTMDLGNIELKDCQLSQKDNSYSFTGTQSLNIEKYQLTADVKAVGTIVAGKITVDLDIAAKLNSTSQKVQVTYTGTKLTGSENSEAKITAFTLESELVTGQPVINEEDGTIIFKVDEKATAADLSALAPIITVSEGAIVTPKSGEAKDFSNGNRVVYTVLSEDYSQMKTYTAFVAGTQKVREYSFDDWTKDLSQSDEKAQFPVIGNDYKNPLWASCNQAVMLIKTMGMLGGITYTGDYPVRPTDDAISNQAILMESVFTTGGDILGTPVPKVTAATVFLGTFNGFAAVTEGDPMLSTKFGKQFPDKPLEVKGFFKYIGGAPFYNKEGVEVDQKDECAISAVLYEIENEEETLHGGNIYTAENIVASAIFNSKDQQTYTPFSLKLTYHKEYDATKKYKFAVIFSASKDGANYEAAVGSKLFVDNVSIISE</sequence>
<dbReference type="Gene3D" id="2.60.120.890">
    <property type="entry name" value="BT2081, beta-jelly-roll domain"/>
    <property type="match status" value="1"/>
</dbReference>
<comment type="caution">
    <text evidence="4">The sequence shown here is derived from an EMBL/GenBank/DDBJ whole genome shotgun (WGS) entry which is preliminary data.</text>
</comment>
<keyword evidence="5" id="KW-1185">Reference proteome</keyword>
<dbReference type="STRING" id="46506.AA415_00952"/>
<evidence type="ECO:0000313" key="4">
    <source>
        <dbReference type="EMBL" id="KWR56642.1"/>
    </source>
</evidence>
<dbReference type="Pfam" id="PF13201">
    <property type="entry name" value="PCMD"/>
    <property type="match status" value="1"/>
</dbReference>
<evidence type="ECO:0000256" key="1">
    <source>
        <dbReference type="SAM" id="SignalP"/>
    </source>
</evidence>
<dbReference type="PATRIC" id="fig|46506.5.peg.1027"/>
<evidence type="ECO:0000259" key="2">
    <source>
        <dbReference type="Pfam" id="PF13201"/>
    </source>
</evidence>
<gene>
    <name evidence="4" type="ORF">AA415_00952</name>
</gene>
<proteinExistence type="predicted"/>
<keyword evidence="1" id="KW-0732">Signal</keyword>
<dbReference type="InterPro" id="IPR024311">
    <property type="entry name" value="Lipocalin-like"/>
</dbReference>
<evidence type="ECO:0000259" key="3">
    <source>
        <dbReference type="Pfam" id="PF13944"/>
    </source>
</evidence>
<name>A0A108TB64_BACSE</name>
<accession>A0A108TB64</accession>
<evidence type="ECO:0000313" key="5">
    <source>
        <dbReference type="Proteomes" id="UP000056419"/>
    </source>
</evidence>
<dbReference type="InterPro" id="IPR025112">
    <property type="entry name" value="PCMD"/>
</dbReference>
<dbReference type="Gene3D" id="2.60.40.2340">
    <property type="match status" value="1"/>
</dbReference>